<comment type="caution">
    <text evidence="3">The sequence shown here is derived from an EMBL/GenBank/DDBJ whole genome shotgun (WGS) entry which is preliminary data.</text>
</comment>
<feature type="region of interest" description="Disordered" evidence="1">
    <location>
        <begin position="1"/>
        <end position="94"/>
    </location>
</feature>
<accession>A0A543B0K3</accession>
<evidence type="ECO:0000256" key="2">
    <source>
        <dbReference type="SAM" id="Phobius"/>
    </source>
</evidence>
<proteinExistence type="predicted"/>
<evidence type="ECO:0000313" key="4">
    <source>
        <dbReference type="Proteomes" id="UP000317043"/>
    </source>
</evidence>
<keyword evidence="2" id="KW-0472">Membrane</keyword>
<feature type="transmembrane region" description="Helical" evidence="2">
    <location>
        <begin position="98"/>
        <end position="122"/>
    </location>
</feature>
<dbReference type="RefSeq" id="WP_142042692.1">
    <property type="nucleotide sequence ID" value="NZ_JBHTGS010000004.1"/>
</dbReference>
<dbReference type="OrthoDB" id="9938431at2"/>
<dbReference type="EMBL" id="VFOW01000001">
    <property type="protein sequence ID" value="TQL78363.1"/>
    <property type="molecule type" value="Genomic_DNA"/>
</dbReference>
<reference evidence="3 4" key="1">
    <citation type="submission" date="2019-06" db="EMBL/GenBank/DDBJ databases">
        <title>Sequencing the genomes of 1000 actinobacteria strains.</title>
        <authorList>
            <person name="Klenk H.-P."/>
        </authorList>
    </citation>
    <scope>NUCLEOTIDE SEQUENCE [LARGE SCALE GENOMIC DNA]</scope>
    <source>
        <strain evidence="3 4">DSM 45928</strain>
    </source>
</reference>
<keyword evidence="4" id="KW-1185">Reference proteome</keyword>
<feature type="region of interest" description="Disordered" evidence="1">
    <location>
        <begin position="129"/>
        <end position="153"/>
    </location>
</feature>
<gene>
    <name evidence="3" type="ORF">FB566_3946</name>
</gene>
<keyword evidence="2" id="KW-1133">Transmembrane helix</keyword>
<dbReference type="Proteomes" id="UP000317043">
    <property type="component" value="Unassembled WGS sequence"/>
</dbReference>
<name>A0A543B0K3_9ACTN</name>
<feature type="compositionally biased region" description="Gly residues" evidence="1">
    <location>
        <begin position="28"/>
        <end position="39"/>
    </location>
</feature>
<feature type="compositionally biased region" description="Pro residues" evidence="1">
    <location>
        <begin position="72"/>
        <end position="93"/>
    </location>
</feature>
<sequence length="313" mass="31902">MTYPPQHGAPGWPGDPGYGAPSDPYGPVSGGQSGSYGGGYPPPGQYPAPGGYSPPVSGPPPGQYSGPGYSPGGPPGQFPPGHPDPGFLPPQPPKSGGGAGLVIGIIGGILVLALGVGAVLYFTGVIGTGGESTTTADGDDDAEVGTKESGEDYPSYRGGDWRYIDDLCEQLTIDPYVTGMSEGSPVSDFSFDFGEGQGSMGCVFNYRNDSSSVVLSISIRVEASPEAAMEAYENGIDLSFQDDPTESALPGDWDQAVVRTGGGISETTVNSFAVLEHVSLQVGVGGTGLPYTESEIPDMAFQTIGEMLELTSA</sequence>
<organism evidence="3 4">
    <name type="scientific">Stackebrandtia endophytica</name>
    <dbReference type="NCBI Taxonomy" id="1496996"/>
    <lineage>
        <taxon>Bacteria</taxon>
        <taxon>Bacillati</taxon>
        <taxon>Actinomycetota</taxon>
        <taxon>Actinomycetes</taxon>
        <taxon>Glycomycetales</taxon>
        <taxon>Glycomycetaceae</taxon>
        <taxon>Stackebrandtia</taxon>
    </lineage>
</organism>
<dbReference type="AlphaFoldDB" id="A0A543B0K3"/>
<evidence type="ECO:0000313" key="3">
    <source>
        <dbReference type="EMBL" id="TQL78363.1"/>
    </source>
</evidence>
<evidence type="ECO:0000256" key="1">
    <source>
        <dbReference type="SAM" id="MobiDB-lite"/>
    </source>
</evidence>
<dbReference type="InParanoid" id="A0A543B0K3"/>
<protein>
    <submittedName>
        <fullName evidence="3">Uncharacterized protein</fullName>
    </submittedName>
</protein>
<keyword evidence="2" id="KW-0812">Transmembrane</keyword>